<sequence length="257" mass="27799">MEKHTKEYAVVALVLVFVLLGFWYVKSYARSIPPMRTFSVQGEGEVTAIPDIALVSLTILTEGGKDLAALQKENTEKGNRVIAFLKESDVESKDIKTETYQISPRYQNYSCGENIYGVVEPCPPSEIVGYSIYQSVAVKVRDLSKAGAIVSGVVAQGANTVSGPNFTIDEPEKLQNEARAKAMVNAKTRAQILAKAGRFRLGKPVSISEGYTMPYATRFALDAKGEGMGGDMPAPAPSFEPGSEKLTASISVTYEIK</sequence>
<organism evidence="2 3">
    <name type="scientific">Candidatus Lloydbacteria bacterium RIFCSPHIGHO2_02_FULL_51_22</name>
    <dbReference type="NCBI Taxonomy" id="1798663"/>
    <lineage>
        <taxon>Bacteria</taxon>
        <taxon>Candidatus Lloydiibacteriota</taxon>
    </lineage>
</organism>
<dbReference type="PANTHER" id="PTHR34387:SF1">
    <property type="entry name" value="PERIPLASMIC IMMUNOGENIC PROTEIN"/>
    <property type="match status" value="1"/>
</dbReference>
<dbReference type="InterPro" id="IPR052022">
    <property type="entry name" value="26kDa_periplasmic_antigen"/>
</dbReference>
<reference evidence="2 3" key="1">
    <citation type="journal article" date="2016" name="Nat. Commun.">
        <title>Thousands of microbial genomes shed light on interconnected biogeochemical processes in an aquifer system.</title>
        <authorList>
            <person name="Anantharaman K."/>
            <person name="Brown C.T."/>
            <person name="Hug L.A."/>
            <person name="Sharon I."/>
            <person name="Castelle C.J."/>
            <person name="Probst A.J."/>
            <person name="Thomas B.C."/>
            <person name="Singh A."/>
            <person name="Wilkins M.J."/>
            <person name="Karaoz U."/>
            <person name="Brodie E.L."/>
            <person name="Williams K.H."/>
            <person name="Hubbard S.S."/>
            <person name="Banfield J.F."/>
        </authorList>
    </citation>
    <scope>NUCLEOTIDE SEQUENCE [LARGE SCALE GENOMIC DNA]</scope>
</reference>
<dbReference type="GO" id="GO:0006974">
    <property type="term" value="P:DNA damage response"/>
    <property type="evidence" value="ECO:0007669"/>
    <property type="project" value="TreeGrafter"/>
</dbReference>
<dbReference type="InterPro" id="IPR007497">
    <property type="entry name" value="SIMPL/DUF541"/>
</dbReference>
<keyword evidence="1" id="KW-1133">Transmembrane helix</keyword>
<dbReference type="PANTHER" id="PTHR34387">
    <property type="entry name" value="SLR1258 PROTEIN"/>
    <property type="match status" value="1"/>
</dbReference>
<dbReference type="Proteomes" id="UP000178099">
    <property type="component" value="Unassembled WGS sequence"/>
</dbReference>
<name>A0A1G2DF30_9BACT</name>
<dbReference type="Pfam" id="PF04402">
    <property type="entry name" value="SIMPL"/>
    <property type="match status" value="1"/>
</dbReference>
<comment type="caution">
    <text evidence="2">The sequence shown here is derived from an EMBL/GenBank/DDBJ whole genome shotgun (WGS) entry which is preliminary data.</text>
</comment>
<keyword evidence="1" id="KW-0812">Transmembrane</keyword>
<accession>A0A1G2DF30</accession>
<proteinExistence type="predicted"/>
<evidence type="ECO:0000313" key="3">
    <source>
        <dbReference type="Proteomes" id="UP000178099"/>
    </source>
</evidence>
<evidence type="ECO:0000256" key="1">
    <source>
        <dbReference type="SAM" id="Phobius"/>
    </source>
</evidence>
<evidence type="ECO:0000313" key="2">
    <source>
        <dbReference type="EMBL" id="OGZ12245.1"/>
    </source>
</evidence>
<dbReference type="EMBL" id="MHLN01000008">
    <property type="protein sequence ID" value="OGZ12245.1"/>
    <property type="molecule type" value="Genomic_DNA"/>
</dbReference>
<feature type="transmembrane region" description="Helical" evidence="1">
    <location>
        <begin position="7"/>
        <end position="25"/>
    </location>
</feature>
<gene>
    <name evidence="2" type="ORF">A3D67_04570</name>
</gene>
<keyword evidence="1" id="KW-0472">Membrane</keyword>
<dbReference type="Gene3D" id="3.30.70.2970">
    <property type="entry name" value="Protein of unknown function (DUF541), domain 2"/>
    <property type="match status" value="1"/>
</dbReference>
<dbReference type="AlphaFoldDB" id="A0A1G2DF30"/>
<protein>
    <recommendedName>
        <fullName evidence="4">DUF541 domain-containing protein</fullName>
    </recommendedName>
</protein>
<evidence type="ECO:0008006" key="4">
    <source>
        <dbReference type="Google" id="ProtNLM"/>
    </source>
</evidence>
<dbReference type="Gene3D" id="3.30.110.170">
    <property type="entry name" value="Protein of unknown function (DUF541), domain 1"/>
    <property type="match status" value="1"/>
</dbReference>